<accession>A0A316HBQ7</accession>
<dbReference type="Proteomes" id="UP000245678">
    <property type="component" value="Unassembled WGS sequence"/>
</dbReference>
<keyword evidence="2" id="KW-1185">Reference proteome</keyword>
<dbReference type="EMBL" id="QGHA01000004">
    <property type="protein sequence ID" value="PWK77723.1"/>
    <property type="molecule type" value="Genomic_DNA"/>
</dbReference>
<evidence type="ECO:0000313" key="2">
    <source>
        <dbReference type="Proteomes" id="UP000245678"/>
    </source>
</evidence>
<dbReference type="RefSeq" id="WP_109608248.1">
    <property type="nucleotide sequence ID" value="NZ_QGHA01000004.1"/>
</dbReference>
<dbReference type="AlphaFoldDB" id="A0A316HBQ7"/>
<comment type="caution">
    <text evidence="1">The sequence shown here is derived from an EMBL/GenBank/DDBJ whole genome shotgun (WGS) entry which is preliminary data.</text>
</comment>
<reference evidence="1 2" key="1">
    <citation type="submission" date="2018-05" db="EMBL/GenBank/DDBJ databases">
        <title>Genomic Encyclopedia of Archaeal and Bacterial Type Strains, Phase II (KMG-II): from individual species to whole genera.</title>
        <authorList>
            <person name="Goeker M."/>
        </authorList>
    </citation>
    <scope>NUCLEOTIDE SEQUENCE [LARGE SCALE GENOMIC DNA]</scope>
    <source>
        <strain evidence="1 2">DSM 19975</strain>
    </source>
</reference>
<name>A0A316HBQ7_9SPHI</name>
<organism evidence="1 2">
    <name type="scientific">Mucilaginibacter oryzae</name>
    <dbReference type="NCBI Taxonomy" id="468058"/>
    <lineage>
        <taxon>Bacteria</taxon>
        <taxon>Pseudomonadati</taxon>
        <taxon>Bacteroidota</taxon>
        <taxon>Sphingobacteriia</taxon>
        <taxon>Sphingobacteriales</taxon>
        <taxon>Sphingobacteriaceae</taxon>
        <taxon>Mucilaginibacter</taxon>
    </lineage>
</organism>
<evidence type="ECO:0008006" key="3">
    <source>
        <dbReference type="Google" id="ProtNLM"/>
    </source>
</evidence>
<sequence length="426" mass="49923">MDSALFNEYSLLKSEYDLKYKGIDFNRILAHEFLLITFRSSEFEKLRYYQIISLFFKVRKLGKLRDVFSKNILVTNGIDRNDYTELIEGFTKDLSDYSYYSLTGLPNEYTVKLSLKSFFSAVNYVFFKKRRCINSFKEKLCIAGAIVYYRRILDDLENSFAGINLQGKKYVAFNSAYDIETLITLFFKSKGVTTYHLSHGVSYIKYKKTMPLDRVNGENITADNILVWGESSKRDLINNYSIFPEKILVAGNPKYPKRKINVKQSFKTGIVFLGRNIYDDQNVRIVEIVGEVSKLWQIKFVIKPHPRSDLNRIRLVAKNYDIDVVDTKYTINDILKTGSYDFAIAYNTTVYYEAMYYSLVCLRYDQDENEDYEGIEDKFRDEESLMKQINKFKNMENEDLNVKIDNLLVTVLGMGIDNYKMILNDE</sequence>
<dbReference type="SUPFAM" id="SSF53756">
    <property type="entry name" value="UDP-Glycosyltransferase/glycogen phosphorylase"/>
    <property type="match status" value="1"/>
</dbReference>
<protein>
    <recommendedName>
        <fullName evidence="3">CDP-glycerol:poly(Glycerophosphate) glycerophosphotransferase</fullName>
    </recommendedName>
</protein>
<proteinExistence type="predicted"/>
<gene>
    <name evidence="1" type="ORF">LX99_02608</name>
</gene>
<evidence type="ECO:0000313" key="1">
    <source>
        <dbReference type="EMBL" id="PWK77723.1"/>
    </source>
</evidence>